<sequence length="366" mass="41675">MKKYAFNELTVLQYVFFIHGTQVGIGVLSMPRELAEEAGTDGWISILIGWVCATVASLLIVNIMKRYPGKTIVDLIPVFFGKWLGMVVSALVACYCALAAMTVIANGIGIVNVWILSQTPGYVLAILTVIPTYMVVQGGLRVLGRYAELIFYLTLWMPIVVFSILPYSNWLHLLPVLKDGWMPVFSATKSTILSFLGFELAFFLYPFLQRKQYASLGIVVANTLSMLIFMHITVFSFSFFSPDEITQYTWPTLNLWKVIEYRFLERIDIIFLAFYLFFLSTTTLPYMYFTVFTTSQMVGSADHRKHLFILMILIVVGAWLYTPTFIDLKKWSEVWSMTGMVGGYIIPVIWWLAIQLFRRGKGGQKG</sequence>
<comment type="similarity">
    <text evidence="2">Belongs to the amino acid-polyamine-organocation (APC) superfamily. Spore germination protein (SGP) (TC 2.A.3.9) family.</text>
</comment>
<feature type="transmembrane region" description="Helical" evidence="8">
    <location>
        <begin position="306"/>
        <end position="322"/>
    </location>
</feature>
<proteinExistence type="inferred from homology"/>
<evidence type="ECO:0000256" key="8">
    <source>
        <dbReference type="SAM" id="Phobius"/>
    </source>
</evidence>
<keyword evidence="7 8" id="KW-0472">Membrane</keyword>
<evidence type="ECO:0000256" key="2">
    <source>
        <dbReference type="ARBA" id="ARBA00007998"/>
    </source>
</evidence>
<dbReference type="Gene3D" id="1.20.1740.10">
    <property type="entry name" value="Amino acid/polyamine transporter I"/>
    <property type="match status" value="1"/>
</dbReference>
<accession>A0A4Y3PQE6</accession>
<feature type="transmembrane region" description="Helical" evidence="8">
    <location>
        <begin position="122"/>
        <end position="143"/>
    </location>
</feature>
<dbReference type="InterPro" id="IPR004761">
    <property type="entry name" value="Spore_GerAB"/>
</dbReference>
<keyword evidence="5 8" id="KW-0812">Transmembrane</keyword>
<keyword evidence="6 8" id="KW-1133">Transmembrane helix</keyword>
<dbReference type="Pfam" id="PF03845">
    <property type="entry name" value="Spore_permease"/>
    <property type="match status" value="1"/>
</dbReference>
<comment type="caution">
    <text evidence="9">The sequence shown here is derived from an EMBL/GenBank/DDBJ whole genome shotgun (WGS) entry which is preliminary data.</text>
</comment>
<dbReference type="GO" id="GO:0016020">
    <property type="term" value="C:membrane"/>
    <property type="evidence" value="ECO:0007669"/>
    <property type="project" value="UniProtKB-SubCell"/>
</dbReference>
<evidence type="ECO:0000256" key="3">
    <source>
        <dbReference type="ARBA" id="ARBA00022448"/>
    </source>
</evidence>
<feature type="transmembrane region" description="Helical" evidence="8">
    <location>
        <begin position="269"/>
        <end position="294"/>
    </location>
</feature>
<dbReference type="STRING" id="54914.AV540_06930"/>
<feature type="transmembrane region" description="Helical" evidence="8">
    <location>
        <begin position="190"/>
        <end position="208"/>
    </location>
</feature>
<keyword evidence="4" id="KW-0309">Germination</keyword>
<evidence type="ECO:0000256" key="7">
    <source>
        <dbReference type="ARBA" id="ARBA00023136"/>
    </source>
</evidence>
<evidence type="ECO:0000313" key="9">
    <source>
        <dbReference type="EMBL" id="GEB32571.1"/>
    </source>
</evidence>
<dbReference type="Proteomes" id="UP000316882">
    <property type="component" value="Unassembled WGS sequence"/>
</dbReference>
<dbReference type="RefSeq" id="WP_122964418.1">
    <property type="nucleotide sequence ID" value="NZ_BJMH01000008.1"/>
</dbReference>
<gene>
    <name evidence="9" type="primary">gerIB_1</name>
    <name evidence="9" type="ORF">BPA01_21510</name>
</gene>
<dbReference type="PANTHER" id="PTHR34975:SF2">
    <property type="entry name" value="SPORE GERMINATION PROTEIN A2"/>
    <property type="match status" value="1"/>
</dbReference>
<keyword evidence="3" id="KW-0813">Transport</keyword>
<comment type="subcellular location">
    <subcellularLocation>
        <location evidence="1">Membrane</location>
        <topology evidence="1">Multi-pass membrane protein</topology>
    </subcellularLocation>
</comment>
<feature type="transmembrane region" description="Helical" evidence="8">
    <location>
        <begin position="215"/>
        <end position="240"/>
    </location>
</feature>
<feature type="transmembrane region" description="Helical" evidence="8">
    <location>
        <begin position="334"/>
        <end position="357"/>
    </location>
</feature>
<feature type="transmembrane region" description="Helical" evidence="8">
    <location>
        <begin position="42"/>
        <end position="63"/>
    </location>
</feature>
<evidence type="ECO:0000313" key="10">
    <source>
        <dbReference type="Proteomes" id="UP000316882"/>
    </source>
</evidence>
<reference evidence="9 10" key="1">
    <citation type="submission" date="2019-06" db="EMBL/GenBank/DDBJ databases">
        <title>Whole genome shotgun sequence of Brevibacillus parabrevis NBRC 12334.</title>
        <authorList>
            <person name="Hosoyama A."/>
            <person name="Uohara A."/>
            <person name="Ohji S."/>
            <person name="Ichikawa N."/>
        </authorList>
    </citation>
    <scope>NUCLEOTIDE SEQUENCE [LARGE SCALE GENOMIC DNA]</scope>
    <source>
        <strain evidence="9 10">NBRC 12334</strain>
    </source>
</reference>
<dbReference type="GO" id="GO:0009847">
    <property type="term" value="P:spore germination"/>
    <property type="evidence" value="ECO:0007669"/>
    <property type="project" value="InterPro"/>
</dbReference>
<organism evidence="9 10">
    <name type="scientific">Brevibacillus parabrevis</name>
    <dbReference type="NCBI Taxonomy" id="54914"/>
    <lineage>
        <taxon>Bacteria</taxon>
        <taxon>Bacillati</taxon>
        <taxon>Bacillota</taxon>
        <taxon>Bacilli</taxon>
        <taxon>Bacillales</taxon>
        <taxon>Paenibacillaceae</taxon>
        <taxon>Brevibacillus</taxon>
    </lineage>
</organism>
<evidence type="ECO:0000256" key="6">
    <source>
        <dbReference type="ARBA" id="ARBA00022989"/>
    </source>
</evidence>
<protein>
    <submittedName>
        <fullName evidence="9">Germination protein</fullName>
    </submittedName>
</protein>
<evidence type="ECO:0000256" key="1">
    <source>
        <dbReference type="ARBA" id="ARBA00004141"/>
    </source>
</evidence>
<feature type="transmembrane region" description="Helical" evidence="8">
    <location>
        <begin position="83"/>
        <end position="116"/>
    </location>
</feature>
<evidence type="ECO:0000256" key="5">
    <source>
        <dbReference type="ARBA" id="ARBA00022692"/>
    </source>
</evidence>
<keyword evidence="10" id="KW-1185">Reference proteome</keyword>
<dbReference type="NCBIfam" id="TIGR00912">
    <property type="entry name" value="2A0309"/>
    <property type="match status" value="1"/>
</dbReference>
<feature type="transmembrane region" description="Helical" evidence="8">
    <location>
        <begin position="150"/>
        <end position="170"/>
    </location>
</feature>
<dbReference type="AlphaFoldDB" id="A0A4Y3PQE6"/>
<dbReference type="PANTHER" id="PTHR34975">
    <property type="entry name" value="SPORE GERMINATION PROTEIN A2"/>
    <property type="match status" value="1"/>
</dbReference>
<name>A0A4Y3PQE6_BREPA</name>
<dbReference type="EMBL" id="BJMH01000008">
    <property type="protein sequence ID" value="GEB32571.1"/>
    <property type="molecule type" value="Genomic_DNA"/>
</dbReference>
<evidence type="ECO:0000256" key="4">
    <source>
        <dbReference type="ARBA" id="ARBA00022544"/>
    </source>
</evidence>
<feature type="transmembrane region" description="Helical" evidence="8">
    <location>
        <begin position="12"/>
        <end position="30"/>
    </location>
</feature>